<dbReference type="InterPro" id="IPR001845">
    <property type="entry name" value="HTH_ArsR_DNA-bd_dom"/>
</dbReference>
<dbReference type="SUPFAM" id="SSF46785">
    <property type="entry name" value="Winged helix' DNA-binding domain"/>
    <property type="match status" value="1"/>
</dbReference>
<dbReference type="InterPro" id="IPR036388">
    <property type="entry name" value="WH-like_DNA-bd_sf"/>
</dbReference>
<sequence>MVQSQATLDRTFAALSDPTRRAILLRVGGGSGVPMGSLSEHFQMTLTGFRKHVRILEEAGLVTTEKVGRVRHCKPGPKRLEDVTKWVATYRTLLEQRLEHLEDFLERTKGTP</sequence>
<dbReference type="Proteomes" id="UP000563426">
    <property type="component" value="Unassembled WGS sequence"/>
</dbReference>
<protein>
    <submittedName>
        <fullName evidence="2">Helix-turn-helix transcriptional regulator</fullName>
    </submittedName>
</protein>
<evidence type="ECO:0000313" key="3">
    <source>
        <dbReference type="Proteomes" id="UP000563426"/>
    </source>
</evidence>
<accession>A0A7Y4NWN8</accession>
<dbReference type="EMBL" id="JABFJV010000428">
    <property type="protein sequence ID" value="NOK39186.1"/>
    <property type="molecule type" value="Genomic_DNA"/>
</dbReference>
<dbReference type="InterPro" id="IPR011991">
    <property type="entry name" value="ArsR-like_HTH"/>
</dbReference>
<dbReference type="InterPro" id="IPR036390">
    <property type="entry name" value="WH_DNA-bd_sf"/>
</dbReference>
<organism evidence="2 3">
    <name type="scientific">Corallococcus exercitus</name>
    <dbReference type="NCBI Taxonomy" id="2316736"/>
    <lineage>
        <taxon>Bacteria</taxon>
        <taxon>Pseudomonadati</taxon>
        <taxon>Myxococcota</taxon>
        <taxon>Myxococcia</taxon>
        <taxon>Myxococcales</taxon>
        <taxon>Cystobacterineae</taxon>
        <taxon>Myxococcaceae</taxon>
        <taxon>Corallococcus</taxon>
    </lineage>
</organism>
<evidence type="ECO:0000313" key="2">
    <source>
        <dbReference type="EMBL" id="NOK39186.1"/>
    </source>
</evidence>
<reference evidence="2 3" key="1">
    <citation type="submission" date="2020-05" db="EMBL/GenBank/DDBJ databases">
        <authorList>
            <person name="Whitworth D."/>
        </authorList>
    </citation>
    <scope>NUCLEOTIDE SEQUENCE [LARGE SCALE GENOMIC DNA]</scope>
    <source>
        <strain evidence="2 3">AB043B</strain>
    </source>
</reference>
<evidence type="ECO:0000259" key="1">
    <source>
        <dbReference type="PROSITE" id="PS50987"/>
    </source>
</evidence>
<dbReference type="AlphaFoldDB" id="A0A7Y4NWN8"/>
<comment type="caution">
    <text evidence="2">The sequence shown here is derived from an EMBL/GenBank/DDBJ whole genome shotgun (WGS) entry which is preliminary data.</text>
</comment>
<dbReference type="RefSeq" id="WP_171438581.1">
    <property type="nucleotide sequence ID" value="NZ_JABFJV010000428.1"/>
</dbReference>
<name>A0A7Y4NWN8_9BACT</name>
<feature type="domain" description="HTH arsR-type" evidence="1">
    <location>
        <begin position="1"/>
        <end position="95"/>
    </location>
</feature>
<dbReference type="GO" id="GO:0003700">
    <property type="term" value="F:DNA-binding transcription factor activity"/>
    <property type="evidence" value="ECO:0007669"/>
    <property type="project" value="InterPro"/>
</dbReference>
<dbReference type="PANTHER" id="PTHR38600:SF2">
    <property type="entry name" value="SLL0088 PROTEIN"/>
    <property type="match status" value="1"/>
</dbReference>
<keyword evidence="3" id="KW-1185">Reference proteome</keyword>
<dbReference type="Pfam" id="PF12840">
    <property type="entry name" value="HTH_20"/>
    <property type="match status" value="1"/>
</dbReference>
<proteinExistence type="predicted"/>
<gene>
    <name evidence="2" type="ORF">HMI49_39025</name>
</gene>
<dbReference type="PROSITE" id="PS50987">
    <property type="entry name" value="HTH_ARSR_2"/>
    <property type="match status" value="1"/>
</dbReference>
<dbReference type="PANTHER" id="PTHR38600">
    <property type="entry name" value="TRANSCRIPTIONAL REGULATORY PROTEIN"/>
    <property type="match status" value="1"/>
</dbReference>
<dbReference type="SMART" id="SM00418">
    <property type="entry name" value="HTH_ARSR"/>
    <property type="match status" value="1"/>
</dbReference>
<dbReference type="Gene3D" id="1.10.10.10">
    <property type="entry name" value="Winged helix-like DNA-binding domain superfamily/Winged helix DNA-binding domain"/>
    <property type="match status" value="1"/>
</dbReference>
<dbReference type="CDD" id="cd00090">
    <property type="entry name" value="HTH_ARSR"/>
    <property type="match status" value="1"/>
</dbReference>